<dbReference type="Proteomes" id="UP000593915">
    <property type="component" value="Chromosome"/>
</dbReference>
<accession>A0A7S7AXR1</accession>
<dbReference type="InterPro" id="IPR027417">
    <property type="entry name" value="P-loop_NTPase"/>
</dbReference>
<dbReference type="InterPro" id="IPR017896">
    <property type="entry name" value="4Fe4S_Fe-S-bd"/>
</dbReference>
<dbReference type="FunFam" id="3.40.50.300:FF:000016">
    <property type="entry name" value="Oligopeptide ABC transporter ATP-binding component"/>
    <property type="match status" value="1"/>
</dbReference>
<dbReference type="PROSITE" id="PS51379">
    <property type="entry name" value="4FE4S_FER_2"/>
    <property type="match status" value="1"/>
</dbReference>
<organism evidence="6 7">
    <name type="scientific">Treponema pedis</name>
    <dbReference type="NCBI Taxonomy" id="409322"/>
    <lineage>
        <taxon>Bacteria</taxon>
        <taxon>Pseudomonadati</taxon>
        <taxon>Spirochaetota</taxon>
        <taxon>Spirochaetia</taxon>
        <taxon>Spirochaetales</taxon>
        <taxon>Treponemataceae</taxon>
        <taxon>Treponema</taxon>
    </lineage>
</organism>
<dbReference type="SUPFAM" id="SSF52540">
    <property type="entry name" value="P-loop containing nucleoside triphosphate hydrolases"/>
    <property type="match status" value="1"/>
</dbReference>
<dbReference type="SMART" id="SM00382">
    <property type="entry name" value="AAA"/>
    <property type="match status" value="1"/>
</dbReference>
<dbReference type="PANTHER" id="PTHR43776">
    <property type="entry name" value="TRANSPORT ATP-BINDING PROTEIN"/>
    <property type="match status" value="1"/>
</dbReference>
<feature type="domain" description="ABC transporter" evidence="4">
    <location>
        <begin position="6"/>
        <end position="251"/>
    </location>
</feature>
<name>A0A7S7AXR1_9SPIR</name>
<evidence type="ECO:0000256" key="3">
    <source>
        <dbReference type="ARBA" id="ARBA00022840"/>
    </source>
</evidence>
<feature type="domain" description="4Fe-4S ferredoxin-type" evidence="5">
    <location>
        <begin position="271"/>
        <end position="301"/>
    </location>
</feature>
<dbReference type="GO" id="GO:0055085">
    <property type="term" value="P:transmembrane transport"/>
    <property type="evidence" value="ECO:0007669"/>
    <property type="project" value="UniProtKB-ARBA"/>
</dbReference>
<dbReference type="RefSeq" id="WP_194077363.1">
    <property type="nucleotide sequence ID" value="NZ_CP061839.1"/>
</dbReference>
<keyword evidence="3 6" id="KW-0067">ATP-binding</keyword>
<dbReference type="GO" id="GO:0015833">
    <property type="term" value="P:peptide transport"/>
    <property type="evidence" value="ECO:0007669"/>
    <property type="project" value="InterPro"/>
</dbReference>
<dbReference type="GO" id="GO:0005524">
    <property type="term" value="F:ATP binding"/>
    <property type="evidence" value="ECO:0007669"/>
    <property type="project" value="UniProtKB-KW"/>
</dbReference>
<keyword evidence="2" id="KW-0547">Nucleotide-binding</keyword>
<dbReference type="Pfam" id="PF08352">
    <property type="entry name" value="oligo_HPY"/>
    <property type="match status" value="1"/>
</dbReference>
<dbReference type="Gene3D" id="3.40.50.300">
    <property type="entry name" value="P-loop containing nucleotide triphosphate hydrolases"/>
    <property type="match status" value="1"/>
</dbReference>
<dbReference type="GO" id="GO:0016887">
    <property type="term" value="F:ATP hydrolysis activity"/>
    <property type="evidence" value="ECO:0007669"/>
    <property type="project" value="InterPro"/>
</dbReference>
<evidence type="ECO:0000259" key="4">
    <source>
        <dbReference type="PROSITE" id="PS50893"/>
    </source>
</evidence>
<dbReference type="InterPro" id="IPR003593">
    <property type="entry name" value="AAA+_ATPase"/>
</dbReference>
<dbReference type="InterPro" id="IPR050319">
    <property type="entry name" value="ABC_transp_ATP-bind"/>
</dbReference>
<dbReference type="NCBIfam" id="TIGR01727">
    <property type="entry name" value="oligo_HPY"/>
    <property type="match status" value="1"/>
</dbReference>
<protein>
    <submittedName>
        <fullName evidence="6">ATP-binding cassette domain-containing protein</fullName>
    </submittedName>
</protein>
<proteinExistence type="predicted"/>
<dbReference type="AlphaFoldDB" id="A0A7S7AXR1"/>
<evidence type="ECO:0000313" key="7">
    <source>
        <dbReference type="Proteomes" id="UP000593915"/>
    </source>
</evidence>
<dbReference type="PROSITE" id="PS50893">
    <property type="entry name" value="ABC_TRANSPORTER_2"/>
    <property type="match status" value="1"/>
</dbReference>
<reference evidence="6 7" key="1">
    <citation type="submission" date="2020-09" db="EMBL/GenBank/DDBJ databases">
        <title>Characterization of Treponema spp. from bovine digital dermatitis in Korea.</title>
        <authorList>
            <person name="Espiritu H.M."/>
            <person name="Cho Y.I."/>
            <person name="Mamuad L."/>
        </authorList>
    </citation>
    <scope>NUCLEOTIDE SEQUENCE [LARGE SCALE GENOMIC DNA]</scope>
    <source>
        <strain evidence="6 7">KS1</strain>
    </source>
</reference>
<evidence type="ECO:0000256" key="1">
    <source>
        <dbReference type="ARBA" id="ARBA00022448"/>
    </source>
</evidence>
<evidence type="ECO:0000313" key="6">
    <source>
        <dbReference type="EMBL" id="QOW61851.1"/>
    </source>
</evidence>
<evidence type="ECO:0000256" key="2">
    <source>
        <dbReference type="ARBA" id="ARBA00022741"/>
    </source>
</evidence>
<keyword evidence="1" id="KW-0813">Transport</keyword>
<dbReference type="CDD" id="cd03257">
    <property type="entry name" value="ABC_NikE_OppD_transporters"/>
    <property type="match status" value="1"/>
</dbReference>
<dbReference type="PANTHER" id="PTHR43776:SF8">
    <property type="entry name" value="ABC TRANSPORTER, ATP-BINDING PROTEIN"/>
    <property type="match status" value="1"/>
</dbReference>
<dbReference type="EMBL" id="CP061839">
    <property type="protein sequence ID" value="QOW61851.1"/>
    <property type="molecule type" value="Genomic_DNA"/>
</dbReference>
<gene>
    <name evidence="6" type="ORF">IFE08_05670</name>
</gene>
<dbReference type="InterPro" id="IPR013563">
    <property type="entry name" value="Oligopep_ABC_C"/>
</dbReference>
<dbReference type="InterPro" id="IPR003439">
    <property type="entry name" value="ABC_transporter-like_ATP-bd"/>
</dbReference>
<dbReference type="Pfam" id="PF00005">
    <property type="entry name" value="ABC_tran"/>
    <property type="match status" value="1"/>
</dbReference>
<evidence type="ECO:0000259" key="5">
    <source>
        <dbReference type="PROSITE" id="PS51379"/>
    </source>
</evidence>
<sequence length="316" mass="35848">MNSAILEVKNLKKYFTTKKGLLHAVDDISFSINKGETLGLVGESGCGKSTAGRAILRLHEPTSGQILFEEKNTLEYKSSKNKRKMRQEMQIVFQDPYSSLNPRLNTFELIADYLYVNKAYKTKEEVKNRVKEVMNIVGLEERLEDSYPHELDGGRRQRIGIARALSLNPKFIVMDEPVSALDVSIQAQILNLLAELQKKLGLTYLFISHNLSVVKHISDRIAVMYLGRIVEITDYKSIFSNPLHPYTRALLSAIPIPKYGLKRERIILPGDVPSPINPPKACVFCGRCAHKMPVCTEIRPELEERERGHFVACHLK</sequence>